<dbReference type="Proteomes" id="UP000248326">
    <property type="component" value="Unassembled WGS sequence"/>
</dbReference>
<protein>
    <submittedName>
        <fullName evidence="6">TetR family transcriptional regulator</fullName>
    </submittedName>
</protein>
<dbReference type="EMBL" id="QJSX01000018">
    <property type="protein sequence ID" value="PYE50462.1"/>
    <property type="molecule type" value="Genomic_DNA"/>
</dbReference>
<dbReference type="InterPro" id="IPR036271">
    <property type="entry name" value="Tet_transcr_reg_TetR-rel_C_sf"/>
</dbReference>
<evidence type="ECO:0000313" key="7">
    <source>
        <dbReference type="Proteomes" id="UP000248326"/>
    </source>
</evidence>
<dbReference type="InterPro" id="IPR001647">
    <property type="entry name" value="HTH_TetR"/>
</dbReference>
<evidence type="ECO:0000256" key="3">
    <source>
        <dbReference type="ARBA" id="ARBA00023163"/>
    </source>
</evidence>
<organism evidence="6 7">
    <name type="scientific">Deinococcus yavapaiensis KR-236</name>
    <dbReference type="NCBI Taxonomy" id="694435"/>
    <lineage>
        <taxon>Bacteria</taxon>
        <taxon>Thermotogati</taxon>
        <taxon>Deinococcota</taxon>
        <taxon>Deinococci</taxon>
        <taxon>Deinococcales</taxon>
        <taxon>Deinococcaceae</taxon>
        <taxon>Deinococcus</taxon>
    </lineage>
</organism>
<feature type="domain" description="HTH tetR-type" evidence="5">
    <location>
        <begin position="10"/>
        <end position="70"/>
    </location>
</feature>
<dbReference type="Pfam" id="PF00440">
    <property type="entry name" value="TetR_N"/>
    <property type="match status" value="1"/>
</dbReference>
<sequence length="202" mass="21577">MARYGSAHARETREKILTAAALAFKADGFNTVGIGRLMGKAGLTHGGFYVHFGSKDALVQEALVRSLEETSSTLLQAAEQTPPYGLGGVIRSYVSRQHRDHAKTEGSCVLPTLAAEVARQTPEVRQAFTATFTRLIEDLTALSRAENSAARRAEVLPLLPGMVGAVMLSCAVSDPELSDAILKTTRESLMRQVIPGNTHDGG</sequence>
<dbReference type="RefSeq" id="WP_110888418.1">
    <property type="nucleotide sequence ID" value="NZ_QJSX01000018.1"/>
</dbReference>
<feature type="DNA-binding region" description="H-T-H motif" evidence="4">
    <location>
        <begin position="33"/>
        <end position="52"/>
    </location>
</feature>
<name>A0A318SHH2_9DEIO</name>
<dbReference type="PROSITE" id="PS50977">
    <property type="entry name" value="HTH_TETR_2"/>
    <property type="match status" value="1"/>
</dbReference>
<dbReference type="InterPro" id="IPR009057">
    <property type="entry name" value="Homeodomain-like_sf"/>
</dbReference>
<evidence type="ECO:0000256" key="1">
    <source>
        <dbReference type="ARBA" id="ARBA00023015"/>
    </source>
</evidence>
<dbReference type="Gene3D" id="1.10.10.60">
    <property type="entry name" value="Homeodomain-like"/>
    <property type="match status" value="1"/>
</dbReference>
<evidence type="ECO:0000313" key="6">
    <source>
        <dbReference type="EMBL" id="PYE50462.1"/>
    </source>
</evidence>
<evidence type="ECO:0000259" key="5">
    <source>
        <dbReference type="PROSITE" id="PS50977"/>
    </source>
</evidence>
<dbReference type="PANTHER" id="PTHR47506:SF7">
    <property type="entry name" value="TRANSCRIPTIONAL REGULATORY PROTEIN"/>
    <property type="match status" value="1"/>
</dbReference>
<evidence type="ECO:0000256" key="4">
    <source>
        <dbReference type="PROSITE-ProRule" id="PRU00335"/>
    </source>
</evidence>
<dbReference type="OrthoDB" id="9785164at2"/>
<dbReference type="PRINTS" id="PR00455">
    <property type="entry name" value="HTHTETR"/>
</dbReference>
<keyword evidence="1" id="KW-0805">Transcription regulation</keyword>
<dbReference type="PANTHER" id="PTHR47506">
    <property type="entry name" value="TRANSCRIPTIONAL REGULATORY PROTEIN"/>
    <property type="match status" value="1"/>
</dbReference>
<dbReference type="Gene3D" id="1.10.357.10">
    <property type="entry name" value="Tetracycline Repressor, domain 2"/>
    <property type="match status" value="1"/>
</dbReference>
<comment type="caution">
    <text evidence="6">The sequence shown here is derived from an EMBL/GenBank/DDBJ whole genome shotgun (WGS) entry which is preliminary data.</text>
</comment>
<accession>A0A318SHH2</accession>
<dbReference type="GO" id="GO:0003677">
    <property type="term" value="F:DNA binding"/>
    <property type="evidence" value="ECO:0007669"/>
    <property type="project" value="UniProtKB-UniRule"/>
</dbReference>
<reference evidence="6 7" key="1">
    <citation type="submission" date="2018-06" db="EMBL/GenBank/DDBJ databases">
        <title>Genomic Encyclopedia of Type Strains, Phase IV (KMG-IV): sequencing the most valuable type-strain genomes for metagenomic binning, comparative biology and taxonomic classification.</title>
        <authorList>
            <person name="Goeker M."/>
        </authorList>
    </citation>
    <scope>NUCLEOTIDE SEQUENCE [LARGE SCALE GENOMIC DNA]</scope>
    <source>
        <strain evidence="6 7">DSM 18048</strain>
    </source>
</reference>
<keyword evidence="7" id="KW-1185">Reference proteome</keyword>
<dbReference type="AlphaFoldDB" id="A0A318SHH2"/>
<dbReference type="SUPFAM" id="SSF46689">
    <property type="entry name" value="Homeodomain-like"/>
    <property type="match status" value="1"/>
</dbReference>
<keyword evidence="2 4" id="KW-0238">DNA-binding</keyword>
<proteinExistence type="predicted"/>
<keyword evidence="3" id="KW-0804">Transcription</keyword>
<dbReference type="SUPFAM" id="SSF48498">
    <property type="entry name" value="Tetracyclin repressor-like, C-terminal domain"/>
    <property type="match status" value="1"/>
</dbReference>
<evidence type="ECO:0000256" key="2">
    <source>
        <dbReference type="ARBA" id="ARBA00023125"/>
    </source>
</evidence>
<gene>
    <name evidence="6" type="ORF">DES52_11879</name>
</gene>